<feature type="transmembrane region" description="Helical" evidence="17">
    <location>
        <begin position="174"/>
        <end position="195"/>
    </location>
</feature>
<dbReference type="InterPro" id="IPR050324">
    <property type="entry name" value="CDP-alcohol_PTase-I"/>
</dbReference>
<keyword evidence="19" id="KW-1185">Reference proteome</keyword>
<feature type="transmembrane region" description="Helical" evidence="17">
    <location>
        <begin position="79"/>
        <end position="95"/>
    </location>
</feature>
<dbReference type="InterPro" id="IPR043130">
    <property type="entry name" value="CDP-OH_PTrfase_TM_dom"/>
</dbReference>
<dbReference type="GO" id="GO:0012505">
    <property type="term" value="C:endomembrane system"/>
    <property type="evidence" value="ECO:0007669"/>
    <property type="project" value="UniProtKB-SubCell"/>
</dbReference>
<evidence type="ECO:0000256" key="16">
    <source>
        <dbReference type="SAM" id="MobiDB-lite"/>
    </source>
</evidence>
<dbReference type="KEGG" id="zpl:ZBT109_0507"/>
<feature type="transmembrane region" description="Helical" evidence="17">
    <location>
        <begin position="261"/>
        <end position="281"/>
    </location>
</feature>
<dbReference type="RefSeq" id="WP_027704858.1">
    <property type="nucleotide sequence ID" value="NZ_AP018933.1"/>
</dbReference>
<evidence type="ECO:0000313" key="19">
    <source>
        <dbReference type="Proteomes" id="UP000267342"/>
    </source>
</evidence>
<keyword evidence="6" id="KW-0444">Lipid biosynthesis</keyword>
<evidence type="ECO:0000256" key="8">
    <source>
        <dbReference type="ARBA" id="ARBA00022692"/>
    </source>
</evidence>
<gene>
    <name evidence="18" type="ORF">ZBT109_0507</name>
</gene>
<feature type="transmembrane region" description="Helical" evidence="17">
    <location>
        <begin position="116"/>
        <end position="133"/>
    </location>
</feature>
<evidence type="ECO:0000256" key="3">
    <source>
        <dbReference type="ARBA" id="ARBA00010441"/>
    </source>
</evidence>
<evidence type="ECO:0000256" key="15">
    <source>
        <dbReference type="RuleBase" id="RU003750"/>
    </source>
</evidence>
<dbReference type="GO" id="GO:0003882">
    <property type="term" value="F:CDP-diacylglycerol-serine O-phosphatidyltransferase activity"/>
    <property type="evidence" value="ECO:0007669"/>
    <property type="project" value="UniProtKB-EC"/>
</dbReference>
<evidence type="ECO:0000256" key="10">
    <source>
        <dbReference type="ARBA" id="ARBA00023098"/>
    </source>
</evidence>
<evidence type="ECO:0000256" key="6">
    <source>
        <dbReference type="ARBA" id="ARBA00022516"/>
    </source>
</evidence>
<dbReference type="OrthoDB" id="9777147at2"/>
<keyword evidence="11 17" id="KW-0472">Membrane</keyword>
<evidence type="ECO:0000256" key="1">
    <source>
        <dbReference type="ARBA" id="ARBA00000287"/>
    </source>
</evidence>
<dbReference type="GO" id="GO:0008654">
    <property type="term" value="P:phospholipid biosynthetic process"/>
    <property type="evidence" value="ECO:0007669"/>
    <property type="project" value="UniProtKB-KW"/>
</dbReference>
<dbReference type="STRING" id="1123510.GCA_000620025_01470"/>
<dbReference type="Gene3D" id="1.20.120.1760">
    <property type="match status" value="1"/>
</dbReference>
<keyword evidence="13" id="KW-1208">Phospholipid metabolism</keyword>
<keyword evidence="10" id="KW-0443">Lipid metabolism</keyword>
<evidence type="ECO:0000256" key="9">
    <source>
        <dbReference type="ARBA" id="ARBA00022989"/>
    </source>
</evidence>
<evidence type="ECO:0000256" key="14">
    <source>
        <dbReference type="ARBA" id="ARBA00032361"/>
    </source>
</evidence>
<evidence type="ECO:0000256" key="2">
    <source>
        <dbReference type="ARBA" id="ARBA00004127"/>
    </source>
</evidence>
<comment type="similarity">
    <text evidence="3 15">Belongs to the CDP-alcohol phosphatidyltransferase class-I family.</text>
</comment>
<evidence type="ECO:0000256" key="7">
    <source>
        <dbReference type="ARBA" id="ARBA00022679"/>
    </source>
</evidence>
<dbReference type="Pfam" id="PF01066">
    <property type="entry name" value="CDP-OH_P_transf"/>
    <property type="match status" value="1"/>
</dbReference>
<comment type="subcellular location">
    <subcellularLocation>
        <location evidence="2">Endomembrane system</location>
        <topology evidence="2">Multi-pass membrane protein</topology>
    </subcellularLocation>
</comment>
<keyword evidence="8 17" id="KW-0812">Transmembrane</keyword>
<dbReference type="PANTHER" id="PTHR14269:SF61">
    <property type="entry name" value="CDP-DIACYLGLYCEROL--SERINE O-PHOSPHATIDYLTRANSFERASE"/>
    <property type="match status" value="1"/>
</dbReference>
<feature type="transmembrane region" description="Helical" evidence="17">
    <location>
        <begin position="52"/>
        <end position="73"/>
    </location>
</feature>
<feature type="region of interest" description="Disordered" evidence="16">
    <location>
        <begin position="1"/>
        <end position="27"/>
    </location>
</feature>
<feature type="transmembrane region" description="Helical" evidence="17">
    <location>
        <begin position="238"/>
        <end position="255"/>
    </location>
</feature>
<evidence type="ECO:0000313" key="18">
    <source>
        <dbReference type="EMBL" id="BBG29295.1"/>
    </source>
</evidence>
<feature type="transmembrane region" description="Helical" evidence="17">
    <location>
        <begin position="145"/>
        <end position="162"/>
    </location>
</feature>
<dbReference type="InterPro" id="IPR004533">
    <property type="entry name" value="CDP-diaglyc--ser_O-PTrfase"/>
</dbReference>
<dbReference type="InterPro" id="IPR000462">
    <property type="entry name" value="CDP-OH_P_trans"/>
</dbReference>
<dbReference type="PANTHER" id="PTHR14269">
    <property type="entry name" value="CDP-DIACYLGLYCEROL--GLYCEROL-3-PHOSPHATE 3-PHOSPHATIDYLTRANSFERASE-RELATED"/>
    <property type="match status" value="1"/>
</dbReference>
<accession>A0A348HCE3</accession>
<evidence type="ECO:0000256" key="5">
    <source>
        <dbReference type="ARBA" id="ARBA00017171"/>
    </source>
</evidence>
<keyword evidence="7 15" id="KW-0808">Transferase</keyword>
<dbReference type="GO" id="GO:0016020">
    <property type="term" value="C:membrane"/>
    <property type="evidence" value="ECO:0007669"/>
    <property type="project" value="InterPro"/>
</dbReference>
<dbReference type="Proteomes" id="UP000267342">
    <property type="component" value="Chromosome"/>
</dbReference>
<keyword evidence="12" id="KW-0594">Phospholipid biosynthesis</keyword>
<dbReference type="NCBIfam" id="TIGR00473">
    <property type="entry name" value="pssA"/>
    <property type="match status" value="1"/>
</dbReference>
<evidence type="ECO:0000256" key="11">
    <source>
        <dbReference type="ARBA" id="ARBA00023136"/>
    </source>
</evidence>
<feature type="compositionally biased region" description="Acidic residues" evidence="16">
    <location>
        <begin position="1"/>
        <end position="10"/>
    </location>
</feature>
<organism evidence="18 19">
    <name type="scientific">Zymobacter palmae</name>
    <dbReference type="NCBI Taxonomy" id="33074"/>
    <lineage>
        <taxon>Bacteria</taxon>
        <taxon>Pseudomonadati</taxon>
        <taxon>Pseudomonadota</taxon>
        <taxon>Gammaproteobacteria</taxon>
        <taxon>Oceanospirillales</taxon>
        <taxon>Halomonadaceae</taxon>
        <taxon>Zymobacter group</taxon>
        <taxon>Zymobacter</taxon>
    </lineage>
</organism>
<evidence type="ECO:0000256" key="13">
    <source>
        <dbReference type="ARBA" id="ARBA00023264"/>
    </source>
</evidence>
<evidence type="ECO:0000256" key="17">
    <source>
        <dbReference type="SAM" id="Phobius"/>
    </source>
</evidence>
<evidence type="ECO:0000256" key="4">
    <source>
        <dbReference type="ARBA" id="ARBA00013174"/>
    </source>
</evidence>
<dbReference type="InterPro" id="IPR048254">
    <property type="entry name" value="CDP_ALCOHOL_P_TRANSF_CS"/>
</dbReference>
<reference evidence="18 19" key="1">
    <citation type="submission" date="2018-09" db="EMBL/GenBank/DDBJ databases">
        <title>Zymobacter palmae IAM14233 (=T109) whole genome analysis.</title>
        <authorList>
            <person name="Yanase H."/>
        </authorList>
    </citation>
    <scope>NUCLEOTIDE SEQUENCE [LARGE SCALE GENOMIC DNA]</scope>
    <source>
        <strain evidence="18 19">IAM14233</strain>
    </source>
</reference>
<dbReference type="PROSITE" id="PS00379">
    <property type="entry name" value="CDP_ALCOHOL_P_TRANSF"/>
    <property type="match status" value="1"/>
</dbReference>
<proteinExistence type="inferred from homology"/>
<comment type="catalytic activity">
    <reaction evidence="1">
        <text>a CDP-1,2-diacyl-sn-glycerol + L-serine = a 1,2-diacyl-sn-glycero-3-phospho-L-serine + CMP + H(+)</text>
        <dbReference type="Rhea" id="RHEA:16913"/>
        <dbReference type="ChEBI" id="CHEBI:15378"/>
        <dbReference type="ChEBI" id="CHEBI:33384"/>
        <dbReference type="ChEBI" id="CHEBI:57262"/>
        <dbReference type="ChEBI" id="CHEBI:58332"/>
        <dbReference type="ChEBI" id="CHEBI:60377"/>
        <dbReference type="EC" id="2.7.8.8"/>
    </reaction>
</comment>
<dbReference type="EC" id="2.7.8.8" evidence="4"/>
<dbReference type="EMBL" id="AP018933">
    <property type="protein sequence ID" value="BBG29295.1"/>
    <property type="molecule type" value="Genomic_DNA"/>
</dbReference>
<name>A0A348HCE3_9GAMM</name>
<evidence type="ECO:0000256" key="12">
    <source>
        <dbReference type="ARBA" id="ARBA00023209"/>
    </source>
</evidence>
<feature type="transmembrane region" description="Helical" evidence="17">
    <location>
        <begin position="207"/>
        <end position="226"/>
    </location>
</feature>
<keyword evidence="9 17" id="KW-1133">Transmembrane helix</keyword>
<sequence length="287" mass="31229">MTDDRQEADDANSSHKSHKCGRSRDPFKEFRDDSEVVEEIIEDGQPIRRRGIYLLPNLFTTMALFSGFFAVISALNHDFISAAIAIFLSMVLDGLDGRVARMTNTQSAFGAEYDSLADMLSFGLAPAVVAFSWMQLGGVNELGKFGWICAFIYVAGAALRLARFNVQLSVVDKAWFVGLPSPTAAALVAGCVWVMTDFDMASFPARVVLALVVAVSGILMVSNIGFYSFKKIDIRNPVPFVVLLAIVVLIVLIWAKPSVTLLLIFGGYTGVGVVLAAFRLLRSARSE</sequence>
<dbReference type="AlphaFoldDB" id="A0A348HCE3"/>
<protein>
    <recommendedName>
        <fullName evidence="5">CDP-diacylglycerol--serine O-phosphatidyltransferase</fullName>
        <ecNumber evidence="4">2.7.8.8</ecNumber>
    </recommendedName>
    <alternativeName>
        <fullName evidence="14">Phosphatidylserine synthase</fullName>
    </alternativeName>
</protein>